<gene>
    <name evidence="1" type="ORF">DFH05DRAFT_1426140</name>
    <name evidence="2" type="ORF">F5890DRAFT_1438848</name>
</gene>
<dbReference type="EMBL" id="MU801959">
    <property type="protein sequence ID" value="KAJ3985544.1"/>
    <property type="molecule type" value="Genomic_DNA"/>
</dbReference>
<accession>A0A9W8NSM6</accession>
<accession>A0AA38Q136</accession>
<reference evidence="2" key="2">
    <citation type="submission" date="2022-08" db="EMBL/GenBank/DDBJ databases">
        <authorList>
            <consortium name="DOE Joint Genome Institute"/>
            <person name="Min B."/>
            <person name="Riley R."/>
            <person name="Sierra-Patev S."/>
            <person name="Naranjo-Ortiz M."/>
            <person name="Looney B."/>
            <person name="Konkel Z."/>
            <person name="Slot J.C."/>
            <person name="Sakamoto Y."/>
            <person name="Steenwyk J.L."/>
            <person name="Rokas A."/>
            <person name="Carro J."/>
            <person name="Camarero S."/>
            <person name="Ferreira P."/>
            <person name="Molpeceres G."/>
            <person name="Ruiz-Duenas F.J."/>
            <person name="Serrano A."/>
            <person name="Henrissat B."/>
            <person name="Drula E."/>
            <person name="Hughes K.W."/>
            <person name="Mata J.L."/>
            <person name="Ishikawa N.K."/>
            <person name="Vargas-Isla R."/>
            <person name="Ushijima S."/>
            <person name="Smith C.A."/>
            <person name="Ahrendt S."/>
            <person name="Andreopoulos W."/>
            <person name="He G."/>
            <person name="Labutti K."/>
            <person name="Lipzen A."/>
            <person name="Ng V."/>
            <person name="Sandor L."/>
            <person name="Barry K."/>
            <person name="Martinez A.T."/>
            <person name="Xiao Y."/>
            <person name="Gibbons J.G."/>
            <person name="Terashima K."/>
            <person name="Hibbett D.S."/>
            <person name="Grigoriev I.V."/>
        </authorList>
    </citation>
    <scope>NUCLEOTIDE SEQUENCE</scope>
    <source>
        <strain evidence="2">TFB7829</strain>
    </source>
</reference>
<dbReference type="AlphaFoldDB" id="A0A9W8NSM6"/>
<protein>
    <submittedName>
        <fullName evidence="1">Uncharacterized protein</fullName>
    </submittedName>
</protein>
<keyword evidence="3" id="KW-1185">Reference proteome</keyword>
<dbReference type="Proteomes" id="UP001142393">
    <property type="component" value="Unassembled WGS sequence"/>
</dbReference>
<evidence type="ECO:0000313" key="2">
    <source>
        <dbReference type="EMBL" id="KAJ3985544.1"/>
    </source>
</evidence>
<reference evidence="1 3" key="3">
    <citation type="journal article" date="2023" name="Proc. Natl. Acad. Sci. U.S.A.">
        <title>A global phylogenomic analysis of the shiitake genus Lentinula.</title>
        <authorList>
            <person name="Sierra-Patev S."/>
            <person name="Min B."/>
            <person name="Naranjo-Ortiz M."/>
            <person name="Looney B."/>
            <person name="Konkel Z."/>
            <person name="Slot J.C."/>
            <person name="Sakamoto Y."/>
            <person name="Steenwyk J.L."/>
            <person name="Rokas A."/>
            <person name="Carro J."/>
            <person name="Camarero S."/>
            <person name="Ferreira P."/>
            <person name="Molpeceres G."/>
            <person name="Ruiz-Duenas F.J."/>
            <person name="Serrano A."/>
            <person name="Henrissat B."/>
            <person name="Drula E."/>
            <person name="Hughes K.W."/>
            <person name="Mata J.L."/>
            <person name="Ishikawa N.K."/>
            <person name="Vargas-Isla R."/>
            <person name="Ushijima S."/>
            <person name="Smith C.A."/>
            <person name="Donoghue J."/>
            <person name="Ahrendt S."/>
            <person name="Andreopoulos W."/>
            <person name="He G."/>
            <person name="LaButti K."/>
            <person name="Lipzen A."/>
            <person name="Ng V."/>
            <person name="Riley R."/>
            <person name="Sandor L."/>
            <person name="Barry K."/>
            <person name="Martinez A.T."/>
            <person name="Xiao Y."/>
            <person name="Gibbons J.G."/>
            <person name="Terashima K."/>
            <person name="Grigoriev I.V."/>
            <person name="Hibbett D."/>
        </authorList>
    </citation>
    <scope>NUCLEOTIDE SEQUENCE [LARGE SCALE GENOMIC DNA]</scope>
    <source>
        <strain evidence="1 3">TFB7810</strain>
    </source>
</reference>
<name>A0A9W8NSM6_9AGAR</name>
<reference evidence="1" key="1">
    <citation type="submission" date="2022-08" db="EMBL/GenBank/DDBJ databases">
        <authorList>
            <consortium name="DOE Joint Genome Institute"/>
            <person name="Min B."/>
            <person name="Sierra-Patev S."/>
            <person name="Naranjo-Ortiz M."/>
            <person name="Looney B."/>
            <person name="Konkel Z."/>
            <person name="Slot J.C."/>
            <person name="Sakamoto Y."/>
            <person name="Steenwyk J.L."/>
            <person name="Rokas A."/>
            <person name="Carro J."/>
            <person name="Camarero S."/>
            <person name="Ferreira P."/>
            <person name="Molpeceres G."/>
            <person name="Ruiz-duenas F.J."/>
            <person name="Serrano A."/>
            <person name="Henrissat B."/>
            <person name="Drula E."/>
            <person name="Hughes K.W."/>
            <person name="Mata J.L."/>
            <person name="Ishikawa N.K."/>
            <person name="Vargas-Isla R."/>
            <person name="Ushijima S."/>
            <person name="Smith C.A."/>
            <person name="Ahrendt S."/>
            <person name="Andreopoulos W."/>
            <person name="He G."/>
            <person name="LaButti K."/>
            <person name="Lipzen A."/>
            <person name="Ng V."/>
            <person name="Riley R."/>
            <person name="Sandor L."/>
            <person name="Barry K."/>
            <person name="Martinez A.T."/>
            <person name="Xiao Y."/>
            <person name="Gibbons J.G."/>
            <person name="Terashima K."/>
            <person name="Hibbett D.S."/>
            <person name="Grigoriev I.V."/>
        </authorList>
    </citation>
    <scope>NUCLEOTIDE SEQUENCE</scope>
    <source>
        <strain evidence="1">TFB7810</strain>
    </source>
</reference>
<evidence type="ECO:0000313" key="3">
    <source>
        <dbReference type="Proteomes" id="UP001142393"/>
    </source>
</evidence>
<dbReference type="Proteomes" id="UP001163850">
    <property type="component" value="Unassembled WGS sequence"/>
</dbReference>
<organism evidence="1 3">
    <name type="scientific">Lentinula detonsa</name>
    <dbReference type="NCBI Taxonomy" id="2804962"/>
    <lineage>
        <taxon>Eukaryota</taxon>
        <taxon>Fungi</taxon>
        <taxon>Dikarya</taxon>
        <taxon>Basidiomycota</taxon>
        <taxon>Agaricomycotina</taxon>
        <taxon>Agaricomycetes</taxon>
        <taxon>Agaricomycetidae</taxon>
        <taxon>Agaricales</taxon>
        <taxon>Marasmiineae</taxon>
        <taxon>Omphalotaceae</taxon>
        <taxon>Lentinula</taxon>
    </lineage>
</organism>
<sequence length="192" mass="21972">MRSIPSAPIIIPKSAPLYNISQTTRLFMSMIFNKNDIYAALTRSDVRGAFHWAIYLVIDQKTGYRLHATTHGGRTPWEYECVLWDGPEFVLAVTFTLIGQLHEDLDVECLEAYVKDIPMNIIPRDQQREPKFTCRVWFKEAIRQIHASGMFVNCSDVDALERELLTKTTAMEYLGDERLPVQGTSACAKPWS</sequence>
<evidence type="ECO:0000313" key="1">
    <source>
        <dbReference type="EMBL" id="KAJ3740053.1"/>
    </source>
</evidence>
<dbReference type="EMBL" id="JANVFU010000015">
    <property type="protein sequence ID" value="KAJ3740053.1"/>
    <property type="molecule type" value="Genomic_DNA"/>
</dbReference>
<comment type="caution">
    <text evidence="1">The sequence shown here is derived from an EMBL/GenBank/DDBJ whole genome shotgun (WGS) entry which is preliminary data.</text>
</comment>
<proteinExistence type="predicted"/>